<organism evidence="1 2">
    <name type="scientific">Prevotella herbatica</name>
    <dbReference type="NCBI Taxonomy" id="2801997"/>
    <lineage>
        <taxon>Bacteria</taxon>
        <taxon>Pseudomonadati</taxon>
        <taxon>Bacteroidota</taxon>
        <taxon>Bacteroidia</taxon>
        <taxon>Bacteroidales</taxon>
        <taxon>Prevotellaceae</taxon>
        <taxon>Prevotella</taxon>
    </lineage>
</organism>
<dbReference type="InterPro" id="IPR021857">
    <property type="entry name" value="DUF3467"/>
</dbReference>
<dbReference type="RefSeq" id="WP_207155137.1">
    <property type="nucleotide sequence ID" value="NZ_AP024484.1"/>
</dbReference>
<keyword evidence="2" id="KW-1185">Reference proteome</keyword>
<dbReference type="Pfam" id="PF11950">
    <property type="entry name" value="DUF3467"/>
    <property type="match status" value="1"/>
</dbReference>
<sequence>MEDNKNQNQGLQIELKPEIAKGVYANLALITHSSSDFILDFASILPGLPKPEINSRVIMAPEHAKRLLQALQENVYKYEQQFGKIVIPEQQSGIIAPFDLPKKES</sequence>
<proteinExistence type="predicted"/>
<dbReference type="EMBL" id="AP024484">
    <property type="protein sequence ID" value="BCS84956.1"/>
    <property type="molecule type" value="Genomic_DNA"/>
</dbReference>
<evidence type="ECO:0000313" key="2">
    <source>
        <dbReference type="Proteomes" id="UP001319045"/>
    </source>
</evidence>
<protein>
    <submittedName>
        <fullName evidence="1">DUF3467 domain-containing protein</fullName>
    </submittedName>
</protein>
<accession>A0ABN6EIJ2</accession>
<dbReference type="Proteomes" id="UP001319045">
    <property type="component" value="Chromosome"/>
</dbReference>
<reference evidence="1 2" key="1">
    <citation type="journal article" date="2022" name="Int. J. Syst. Evol. Microbiol.">
        <title>Prevotella herbatica sp. nov., a plant polysaccharide-decomposing anaerobic bacterium isolated from a methanogenic reactor.</title>
        <authorList>
            <person name="Uek A."/>
            <person name="Tonouchi A."/>
            <person name="Kaku N."/>
            <person name="Ueki K."/>
        </authorList>
    </citation>
    <scope>NUCLEOTIDE SEQUENCE [LARGE SCALE GENOMIC DNA]</scope>
    <source>
        <strain evidence="1 2">WR041</strain>
    </source>
</reference>
<gene>
    <name evidence="1" type="ORF">prwr041_08490</name>
</gene>
<evidence type="ECO:0000313" key="1">
    <source>
        <dbReference type="EMBL" id="BCS84956.1"/>
    </source>
</evidence>
<name>A0ABN6EIJ2_9BACT</name>